<dbReference type="EMBL" id="JACHFL010000004">
    <property type="protein sequence ID" value="MBB5362781.1"/>
    <property type="molecule type" value="Genomic_DNA"/>
</dbReference>
<dbReference type="InterPro" id="IPR050624">
    <property type="entry name" value="HTH-type_Tx_Regulator"/>
</dbReference>
<accession>A0A7W8JT91</accession>
<dbReference type="GO" id="GO:0003677">
    <property type="term" value="F:DNA binding"/>
    <property type="evidence" value="ECO:0007669"/>
    <property type="project" value="UniProtKB-UniRule"/>
</dbReference>
<organism evidence="4 5">
    <name type="scientific">Deinococcus humi</name>
    <dbReference type="NCBI Taxonomy" id="662880"/>
    <lineage>
        <taxon>Bacteria</taxon>
        <taxon>Thermotogati</taxon>
        <taxon>Deinococcota</taxon>
        <taxon>Deinococci</taxon>
        <taxon>Deinococcales</taxon>
        <taxon>Deinococcaceae</taxon>
        <taxon>Deinococcus</taxon>
    </lineage>
</organism>
<keyword evidence="1 2" id="KW-0238">DNA-binding</keyword>
<dbReference type="Pfam" id="PF00440">
    <property type="entry name" value="TetR_N"/>
    <property type="match status" value="1"/>
</dbReference>
<dbReference type="PROSITE" id="PS01081">
    <property type="entry name" value="HTH_TETR_1"/>
    <property type="match status" value="1"/>
</dbReference>
<evidence type="ECO:0000256" key="1">
    <source>
        <dbReference type="ARBA" id="ARBA00023125"/>
    </source>
</evidence>
<evidence type="ECO:0000313" key="4">
    <source>
        <dbReference type="EMBL" id="MBB5362781.1"/>
    </source>
</evidence>
<comment type="caution">
    <text evidence="4">The sequence shown here is derived from an EMBL/GenBank/DDBJ whole genome shotgun (WGS) entry which is preliminary data.</text>
</comment>
<dbReference type="Proteomes" id="UP000552709">
    <property type="component" value="Unassembled WGS sequence"/>
</dbReference>
<sequence>MKKQLQTQLTVTKQQHILKAAAQVFAQKGFHASTIKDVAATAGVAHGSVYTYFESKEALLLGLFNLMTAQAQTVTRPSPAPQQSPHAFLSAALRQPLAAFTHGNAELFRIILSEALVNRTFAERFQAAILEPMFDSIKGFLSQIVFSEWRSQTELELQVRAMSSLIFGVIVQRALQDDLLESHWEDVPDLLAGLLLDGLNGVKV</sequence>
<dbReference type="PROSITE" id="PS50977">
    <property type="entry name" value="HTH_TETR_2"/>
    <property type="match status" value="1"/>
</dbReference>
<evidence type="ECO:0000313" key="5">
    <source>
        <dbReference type="Proteomes" id="UP000552709"/>
    </source>
</evidence>
<keyword evidence="5" id="KW-1185">Reference proteome</keyword>
<dbReference type="RefSeq" id="WP_184130456.1">
    <property type="nucleotide sequence ID" value="NZ_JACHFL010000004.1"/>
</dbReference>
<dbReference type="Gene3D" id="1.10.357.10">
    <property type="entry name" value="Tetracycline Repressor, domain 2"/>
    <property type="match status" value="1"/>
</dbReference>
<dbReference type="PRINTS" id="PR00455">
    <property type="entry name" value="HTHTETR"/>
</dbReference>
<evidence type="ECO:0000259" key="3">
    <source>
        <dbReference type="PROSITE" id="PS50977"/>
    </source>
</evidence>
<reference evidence="4 5" key="1">
    <citation type="submission" date="2020-08" db="EMBL/GenBank/DDBJ databases">
        <title>Genomic Encyclopedia of Type Strains, Phase IV (KMG-IV): sequencing the most valuable type-strain genomes for metagenomic binning, comparative biology and taxonomic classification.</title>
        <authorList>
            <person name="Goeker M."/>
        </authorList>
    </citation>
    <scope>NUCLEOTIDE SEQUENCE [LARGE SCALE GENOMIC DNA]</scope>
    <source>
        <strain evidence="4 5">DSM 27939</strain>
    </source>
</reference>
<feature type="domain" description="HTH tetR-type" evidence="3">
    <location>
        <begin position="11"/>
        <end position="71"/>
    </location>
</feature>
<feature type="DNA-binding region" description="H-T-H motif" evidence="2">
    <location>
        <begin position="34"/>
        <end position="53"/>
    </location>
</feature>
<dbReference type="AlphaFoldDB" id="A0A7W8JT91"/>
<dbReference type="PANTHER" id="PTHR43479">
    <property type="entry name" value="ACREF/ENVCD OPERON REPRESSOR-RELATED"/>
    <property type="match status" value="1"/>
</dbReference>
<dbReference type="PANTHER" id="PTHR43479:SF11">
    <property type="entry name" value="ACREF_ENVCD OPERON REPRESSOR-RELATED"/>
    <property type="match status" value="1"/>
</dbReference>
<protein>
    <submittedName>
        <fullName evidence="4">AcrR family transcriptional regulator</fullName>
    </submittedName>
</protein>
<dbReference type="InterPro" id="IPR009057">
    <property type="entry name" value="Homeodomain-like_sf"/>
</dbReference>
<evidence type="ECO:0000256" key="2">
    <source>
        <dbReference type="PROSITE-ProRule" id="PRU00335"/>
    </source>
</evidence>
<gene>
    <name evidence="4" type="ORF">HNQ08_001879</name>
</gene>
<dbReference type="InterPro" id="IPR023772">
    <property type="entry name" value="DNA-bd_HTH_TetR-type_CS"/>
</dbReference>
<name>A0A7W8JT91_9DEIO</name>
<dbReference type="SUPFAM" id="SSF46689">
    <property type="entry name" value="Homeodomain-like"/>
    <property type="match status" value="1"/>
</dbReference>
<dbReference type="InterPro" id="IPR001647">
    <property type="entry name" value="HTH_TetR"/>
</dbReference>
<proteinExistence type="predicted"/>